<protein>
    <recommendedName>
        <fullName evidence="3">GH84 domain-containing protein</fullName>
    </recommendedName>
</protein>
<proteinExistence type="predicted"/>
<dbReference type="PROSITE" id="PS52009">
    <property type="entry name" value="GH84"/>
    <property type="match status" value="1"/>
</dbReference>
<accession>A0A814JL10</accession>
<evidence type="ECO:0000259" key="3">
    <source>
        <dbReference type="PROSITE" id="PS52009"/>
    </source>
</evidence>
<comment type="caution">
    <text evidence="4">The sequence shown here is derived from an EMBL/GenBank/DDBJ whole genome shotgun (WGS) entry which is preliminary data.</text>
</comment>
<evidence type="ECO:0000256" key="1">
    <source>
        <dbReference type="ARBA" id="ARBA00022801"/>
    </source>
</evidence>
<dbReference type="GO" id="GO:1901135">
    <property type="term" value="P:carbohydrate derivative metabolic process"/>
    <property type="evidence" value="ECO:0007669"/>
    <property type="project" value="UniProtKB-ARBA"/>
</dbReference>
<organism evidence="4 5">
    <name type="scientific">Rotaria sordida</name>
    <dbReference type="NCBI Taxonomy" id="392033"/>
    <lineage>
        <taxon>Eukaryota</taxon>
        <taxon>Metazoa</taxon>
        <taxon>Spiralia</taxon>
        <taxon>Gnathifera</taxon>
        <taxon>Rotifera</taxon>
        <taxon>Eurotatoria</taxon>
        <taxon>Bdelloidea</taxon>
        <taxon>Philodinida</taxon>
        <taxon>Philodinidae</taxon>
        <taxon>Rotaria</taxon>
    </lineage>
</organism>
<name>A0A814JL10_9BILA</name>
<gene>
    <name evidence="4" type="ORF">RFH988_LOCUS16113</name>
</gene>
<dbReference type="EMBL" id="CAJNOO010000810">
    <property type="protein sequence ID" value="CAF1038933.1"/>
    <property type="molecule type" value="Genomic_DNA"/>
</dbReference>
<dbReference type="InterPro" id="IPR011496">
    <property type="entry name" value="O-GlcNAcase_cat"/>
</dbReference>
<evidence type="ECO:0000313" key="5">
    <source>
        <dbReference type="Proteomes" id="UP000663882"/>
    </source>
</evidence>
<dbReference type="InterPro" id="IPR017853">
    <property type="entry name" value="GH"/>
</dbReference>
<keyword evidence="2" id="KW-0326">Glycosidase</keyword>
<dbReference type="SUPFAM" id="SSF51445">
    <property type="entry name" value="(Trans)glycosidases"/>
    <property type="match status" value="1"/>
</dbReference>
<dbReference type="Gene3D" id="1.20.58.240">
    <property type="entry name" value="STAT, domain 1"/>
    <property type="match status" value="1"/>
</dbReference>
<dbReference type="InterPro" id="IPR051822">
    <property type="entry name" value="Glycosyl_Hydrolase_84"/>
</dbReference>
<evidence type="ECO:0000256" key="2">
    <source>
        <dbReference type="ARBA" id="ARBA00023295"/>
    </source>
</evidence>
<dbReference type="SUPFAM" id="SSF52047">
    <property type="entry name" value="RNI-like"/>
    <property type="match status" value="1"/>
</dbReference>
<dbReference type="Gene3D" id="3.40.630.30">
    <property type="match status" value="1"/>
</dbReference>
<reference evidence="4" key="1">
    <citation type="submission" date="2021-02" db="EMBL/GenBank/DDBJ databases">
        <authorList>
            <person name="Nowell W R."/>
        </authorList>
    </citation>
    <scope>NUCLEOTIDE SEQUENCE</scope>
</reference>
<evidence type="ECO:0000313" key="4">
    <source>
        <dbReference type="EMBL" id="CAF1038933.1"/>
    </source>
</evidence>
<dbReference type="OrthoDB" id="9975416at2759"/>
<dbReference type="GO" id="GO:0015929">
    <property type="term" value="F:hexosaminidase activity"/>
    <property type="evidence" value="ECO:0007669"/>
    <property type="project" value="UniProtKB-ARBA"/>
</dbReference>
<keyword evidence="1" id="KW-0378">Hydrolase</keyword>
<dbReference type="SUPFAM" id="SSF55729">
    <property type="entry name" value="Acyl-CoA N-acyltransferases (Nat)"/>
    <property type="match status" value="1"/>
</dbReference>
<dbReference type="Gene3D" id="3.20.20.80">
    <property type="entry name" value="Glycosidases"/>
    <property type="match status" value="1"/>
</dbReference>
<dbReference type="InterPro" id="IPR016181">
    <property type="entry name" value="Acyl_CoA_acyltransferase"/>
</dbReference>
<feature type="domain" description="GH84" evidence="3">
    <location>
        <begin position="297"/>
        <end position="550"/>
    </location>
</feature>
<dbReference type="Proteomes" id="UP000663882">
    <property type="component" value="Unassembled WGS sequence"/>
</dbReference>
<sequence length="1005" mass="118221">MSVTKLESLSNEILLDLIENYINGVDIFISFLNQLNSRFDALINRCKQFYFDFTGIKKSDFNFCMNLLPIYHDMITSLTLSECDTPGQIHSFLHLFRSFEQFKRLRRLYLDFDANSVDLMDQGLHSILKTHIHTLSIKGKNVRSLFEFNCVVLAMLTLTKIRRFFLSVDIQPVFCYFPSLNLLNLEHLTLEGRGCTWTNVEHIFKCASHLIYLNVRISQESSNLTESINDKQSNIQPLTKLHTLIFEFINDYSSITFDKLAFYFNIMPNLRQLEITDTTAQYRCLPSWKRLFETSLPLLNKFILKIGRLFLSDENIVDMLSSLEDPFWIVKKNYEIYFITHDYTDDDNIILYYYPIDARLNMNSSWKKQENNLQLWTIPQHSIEKMSLRSLALKFVYSIISLIKDIRQERWNHILCPENRFLFTQSKEWITLWIDESTFEGPFWQSFQLIHKEATKRRILKVRQSPKVVSRRITMSHLLSINNILKRRVTIWDNLNANDYDQRRLCMGPFSGRSLNISRRICGMLLNPNCEFELNFIPLHTLGQWFQLIKINEKQDQFDDDDDDDNNIETSEIYQIDKVFHKSLIDWLPEFNKIKSANDSQHIVKIDNSPQGMSPKSVTSLLINDEDSQESINENPTCSSSSKTHIMECDHNNTNNIYLTIDDIRLLVELFYLPYQHGPNIQQVFIDFYWLRFNYNQDQNLNDWRCRASVFHDNAKDISRLLQKLVAIHNRALLYDVYNYINDINSTINLCSKYLYWIDNNQRRSSVFMSGDEEPWSKRGGLAGDFLNLLPLGDFQSLIKSEFNSLSNIFIIRPITSNDHASMYALCTTICYQDDIDDLLNQHSQILADKLIGGYLSSSLNNSDLCYAIDNNEDNLCGFVLTINESEKHDKFIQTKWIEELHQKYPNVDQNFFELIQCPQWIYDRYCVRVQIFIDLTIKTDAIYHLGNKLMKILMKKLSQQGCDGCHALLDERNVALHQFYLYLGFTDIPIIDQNDHIILLGKKF</sequence>
<dbReference type="AlphaFoldDB" id="A0A814JL10"/>
<dbReference type="Pfam" id="PF07555">
    <property type="entry name" value="NAGidase"/>
    <property type="match status" value="1"/>
</dbReference>
<dbReference type="PANTHER" id="PTHR13170">
    <property type="entry name" value="O-GLCNACASE"/>
    <property type="match status" value="1"/>
</dbReference>
<dbReference type="PANTHER" id="PTHR13170:SF16">
    <property type="entry name" value="PROTEIN O-GLCNACASE"/>
    <property type="match status" value="1"/>
</dbReference>